<dbReference type="GO" id="GO:0003713">
    <property type="term" value="F:transcription coactivator activity"/>
    <property type="evidence" value="ECO:0007669"/>
    <property type="project" value="TreeGrafter"/>
</dbReference>
<name>T1J711_STRMM</name>
<organism evidence="7 8">
    <name type="scientific">Strigamia maritima</name>
    <name type="common">European centipede</name>
    <name type="synonym">Geophilus maritimus</name>
    <dbReference type="NCBI Taxonomy" id="126957"/>
    <lineage>
        <taxon>Eukaryota</taxon>
        <taxon>Metazoa</taxon>
        <taxon>Ecdysozoa</taxon>
        <taxon>Arthropoda</taxon>
        <taxon>Myriapoda</taxon>
        <taxon>Chilopoda</taxon>
        <taxon>Pleurostigmophora</taxon>
        <taxon>Geophilomorpha</taxon>
        <taxon>Linotaeniidae</taxon>
        <taxon>Strigamia</taxon>
    </lineage>
</organism>
<sequence length="454" mass="49441">MQIAKGNGNKMIKNKNVETVRVKQLATHELSVEQQLYYKEITEACVGSDESRRAEALQSLASDPGLHQMLPRLCTFIAEGVKVNVVQNNLALLIYLMRMVKALLDNQTLYLEKYLHEIIPSVGTCIVSKQLCMRPDVDNHWALRDFASRLMAQICKTFNTSTNSVQTRITRMFSKPLQNEKSPLATHYGAIAGLSELGHEVIKSFVLPRIKPEGERIRQCVETPVLSNIDKIAAEHIKQLLQRILAPVIKTIRQPPDNVEEYKAEYGYFGQMLHSGVVKARQQPLTTAPTSTTQPKPPITVNVQPRLVPVSSSSAPRTPTIVTLPRPACGSVNPGSNLGPNQKYVFVTAPRASPSPSPSGNGTPTVVKFVTSAPTATSKVVTTPTQVTKVVMVTVAQTPSTSTIALAGQPLGVRSVFSGQGTPNLATVKIEQQPITSFTSDILMGGNSDQSQSQ</sequence>
<evidence type="ECO:0000313" key="8">
    <source>
        <dbReference type="Proteomes" id="UP000014500"/>
    </source>
</evidence>
<dbReference type="EnsemblMetazoa" id="SMAR009442-RA">
    <property type="protein sequence ID" value="SMAR009442-PA"/>
    <property type="gene ID" value="SMAR009442"/>
</dbReference>
<comment type="subcellular location">
    <subcellularLocation>
        <location evidence="1">Nucleus</location>
    </subcellularLocation>
</comment>
<dbReference type="GO" id="GO:0046695">
    <property type="term" value="C:SLIK (SAGA-like) complex"/>
    <property type="evidence" value="ECO:0007669"/>
    <property type="project" value="InterPro"/>
</dbReference>
<dbReference type="Gene3D" id="1.25.40.770">
    <property type="entry name" value="TAF6, C-terminal HEAT repeat domain"/>
    <property type="match status" value="1"/>
</dbReference>
<dbReference type="Pfam" id="PF07571">
    <property type="entry name" value="TAF6_C"/>
    <property type="match status" value="1"/>
</dbReference>
<dbReference type="PhylomeDB" id="T1J711"/>
<protein>
    <recommendedName>
        <fullName evidence="6">TAF6 C-terminal HEAT repeat domain-containing protein</fullName>
    </recommendedName>
</protein>
<feature type="domain" description="TAF6 C-terminal HEAT repeat" evidence="6">
    <location>
        <begin position="27"/>
        <end position="211"/>
    </location>
</feature>
<evidence type="ECO:0000256" key="2">
    <source>
        <dbReference type="ARBA" id="ARBA00007688"/>
    </source>
</evidence>
<reference evidence="8" key="1">
    <citation type="submission" date="2011-05" db="EMBL/GenBank/DDBJ databases">
        <authorList>
            <person name="Richards S.R."/>
            <person name="Qu J."/>
            <person name="Jiang H."/>
            <person name="Jhangiani S.N."/>
            <person name="Agravi P."/>
            <person name="Goodspeed R."/>
            <person name="Gross S."/>
            <person name="Mandapat C."/>
            <person name="Jackson L."/>
            <person name="Mathew T."/>
            <person name="Pu L."/>
            <person name="Thornton R."/>
            <person name="Saada N."/>
            <person name="Wilczek-Boney K.B."/>
            <person name="Lee S."/>
            <person name="Kovar C."/>
            <person name="Wu Y."/>
            <person name="Scherer S.E."/>
            <person name="Worley K.C."/>
            <person name="Muzny D.M."/>
            <person name="Gibbs R."/>
        </authorList>
    </citation>
    <scope>NUCLEOTIDE SEQUENCE</scope>
    <source>
        <strain evidence="8">Brora</strain>
    </source>
</reference>
<evidence type="ECO:0000313" key="7">
    <source>
        <dbReference type="EnsemblMetazoa" id="SMAR009442-PA"/>
    </source>
</evidence>
<keyword evidence="4" id="KW-0804">Transcription</keyword>
<dbReference type="FunFam" id="1.25.40.770:FF:000001">
    <property type="entry name" value="Transcription initiation factor TFIID subunit 6"/>
    <property type="match status" value="1"/>
</dbReference>
<evidence type="ECO:0000256" key="3">
    <source>
        <dbReference type="ARBA" id="ARBA00023015"/>
    </source>
</evidence>
<dbReference type="Proteomes" id="UP000014500">
    <property type="component" value="Unassembled WGS sequence"/>
</dbReference>
<dbReference type="AlphaFoldDB" id="T1J711"/>
<accession>T1J711</accession>
<dbReference type="PANTHER" id="PTHR10221">
    <property type="entry name" value="TRANSCRIPTION INITIATION FACTOR TFIID SUBUNIT 6"/>
    <property type="match status" value="1"/>
</dbReference>
<keyword evidence="3" id="KW-0805">Transcription regulation</keyword>
<proteinExistence type="inferred from homology"/>
<evidence type="ECO:0000259" key="6">
    <source>
        <dbReference type="Pfam" id="PF07571"/>
    </source>
</evidence>
<evidence type="ECO:0000256" key="4">
    <source>
        <dbReference type="ARBA" id="ARBA00023163"/>
    </source>
</evidence>
<dbReference type="EMBL" id="JH431901">
    <property type="status" value="NOT_ANNOTATED_CDS"/>
    <property type="molecule type" value="Genomic_DNA"/>
</dbReference>
<evidence type="ECO:0000256" key="1">
    <source>
        <dbReference type="ARBA" id="ARBA00004123"/>
    </source>
</evidence>
<dbReference type="HOGENOM" id="CLU_021711_2_1_1"/>
<dbReference type="InterPro" id="IPR037796">
    <property type="entry name" value="TAF6"/>
</dbReference>
<dbReference type="InterPro" id="IPR011442">
    <property type="entry name" value="TAF6_C"/>
</dbReference>
<dbReference type="GO" id="GO:0005669">
    <property type="term" value="C:transcription factor TFIID complex"/>
    <property type="evidence" value="ECO:0007669"/>
    <property type="project" value="InterPro"/>
</dbReference>
<reference evidence="7" key="2">
    <citation type="submission" date="2015-02" db="UniProtKB">
        <authorList>
            <consortium name="EnsemblMetazoa"/>
        </authorList>
    </citation>
    <scope>IDENTIFICATION</scope>
</reference>
<dbReference type="CDD" id="cd08050">
    <property type="entry name" value="TAF6C"/>
    <property type="match status" value="1"/>
</dbReference>
<dbReference type="PANTHER" id="PTHR10221:SF9">
    <property type="entry name" value="TRANSCRIPTION INITIATION FACTOR TFIID SUBUNIT 6"/>
    <property type="match status" value="1"/>
</dbReference>
<dbReference type="GO" id="GO:0000124">
    <property type="term" value="C:SAGA complex"/>
    <property type="evidence" value="ECO:0007669"/>
    <property type="project" value="InterPro"/>
</dbReference>
<dbReference type="GO" id="GO:0051123">
    <property type="term" value="P:RNA polymerase II preinitiation complex assembly"/>
    <property type="evidence" value="ECO:0007669"/>
    <property type="project" value="TreeGrafter"/>
</dbReference>
<comment type="similarity">
    <text evidence="2">Belongs to the TAF6 family.</text>
</comment>
<dbReference type="eggNOG" id="KOG2549">
    <property type="taxonomic scope" value="Eukaryota"/>
</dbReference>
<dbReference type="InterPro" id="IPR046344">
    <property type="entry name" value="TAF6_C_sf"/>
</dbReference>
<evidence type="ECO:0000256" key="5">
    <source>
        <dbReference type="ARBA" id="ARBA00023242"/>
    </source>
</evidence>
<keyword evidence="5" id="KW-0539">Nucleus</keyword>
<dbReference type="OMA" id="YFGQMLH"/>
<dbReference type="STRING" id="126957.T1J711"/>
<dbReference type="GO" id="GO:0016251">
    <property type="term" value="F:RNA polymerase II general transcription initiation factor activity"/>
    <property type="evidence" value="ECO:0007669"/>
    <property type="project" value="InterPro"/>
</dbReference>
<keyword evidence="8" id="KW-1185">Reference proteome</keyword>